<feature type="transmembrane region" description="Helical" evidence="6">
    <location>
        <begin position="410"/>
        <end position="428"/>
    </location>
</feature>
<dbReference type="GO" id="GO:0030420">
    <property type="term" value="P:establishment of competence for transformation"/>
    <property type="evidence" value="ECO:0007669"/>
    <property type="project" value="InterPro"/>
</dbReference>
<dbReference type="Pfam" id="PF03772">
    <property type="entry name" value="Competence"/>
    <property type="match status" value="1"/>
</dbReference>
<dbReference type="InterPro" id="IPR004797">
    <property type="entry name" value="Competence_ComEC/Rec2"/>
</dbReference>
<keyword evidence="4 6" id="KW-1133">Transmembrane helix</keyword>
<proteinExistence type="predicted"/>
<dbReference type="InterPro" id="IPR004477">
    <property type="entry name" value="ComEC_N"/>
</dbReference>
<keyword evidence="3 6" id="KW-0812">Transmembrane</keyword>
<reference evidence="8 9" key="1">
    <citation type="submission" date="2013-03" db="EMBL/GenBank/DDBJ databases">
        <title>The Genome Sequence of Enterococcus sulfureus ATCC_49903 (PacBio/Illumina hybrid assembly).</title>
        <authorList>
            <consortium name="The Broad Institute Genomics Platform"/>
            <consortium name="The Broad Institute Genome Sequencing Center for Infectious Disease"/>
            <person name="Earl A."/>
            <person name="Russ C."/>
            <person name="Gilmore M."/>
            <person name="Surin D."/>
            <person name="Walker B."/>
            <person name="Young S."/>
            <person name="Zeng Q."/>
            <person name="Gargeya S."/>
            <person name="Fitzgerald M."/>
            <person name="Haas B."/>
            <person name="Abouelleil A."/>
            <person name="Allen A.W."/>
            <person name="Alvarado L."/>
            <person name="Arachchi H.M."/>
            <person name="Berlin A.M."/>
            <person name="Chapman S.B."/>
            <person name="Gainer-Dewar J."/>
            <person name="Goldberg J."/>
            <person name="Griggs A."/>
            <person name="Gujja S."/>
            <person name="Hansen M."/>
            <person name="Howarth C."/>
            <person name="Imamovic A."/>
            <person name="Ireland A."/>
            <person name="Larimer J."/>
            <person name="McCowan C."/>
            <person name="Murphy C."/>
            <person name="Pearson M."/>
            <person name="Poon T.W."/>
            <person name="Priest M."/>
            <person name="Roberts A."/>
            <person name="Saif S."/>
            <person name="Shea T."/>
            <person name="Sisk P."/>
            <person name="Sykes S."/>
            <person name="Wortman J."/>
            <person name="Nusbaum C."/>
            <person name="Birren B."/>
        </authorList>
    </citation>
    <scope>NUCLEOTIDE SEQUENCE [LARGE SCALE GENOMIC DNA]</scope>
    <source>
        <strain evidence="8 9">ATCC 49903</strain>
    </source>
</reference>
<dbReference type="eggNOG" id="COG0658">
    <property type="taxonomic scope" value="Bacteria"/>
</dbReference>
<sequence length="692" mass="79417">MALTTIFVVRNQWTTVSLIQEQPVTGLVRVYADTIVVSGDQVTFDGELSRQKTKFRYRVKNKAEQQHWQNRSQKHVEFMATGTFTTPLPATNQHGFDYRRYLMSEHYQGVVIITDMKHTHKLHYLTLFSHYLRMRAIAHVEKHLPHTAALWINGLLFNYRQTEYYESLSQFTNNGLLHLFSISGMHVYFFLGWLDFFFRRSGFTATRQLPFFVVFSLLLVSLFGGSISILRAVCAYLLYWSVREFALQLSGTDRYAIILLLCLIIEPQTLWQLSAQLSFLFSFFLLFIPMKTNTIKQKLWTAQLFPLLSIPMLLYHFFDWPLASGIWTLLLVPYFELILLPGAVFVFLIAGVEPISHILANSLTLSMHMISQIIACIPLIKWHAGTIPFFVAVSCTIGMLWAITTKHYGYFVVCCVLIPFGVTLVHPFEKITFLDIGQGDSIVIQSQYNREVYLIDTGGRLPFQTDNWRQQTKKANAEYSLIPYLKGEGIHVITGLFLTHGDTDHMGDAAKILKEFQVKTVYLGSGSQTHSNIKRLIKQFPKQNFQVVTVNQLIGKELPLQVLAPKNVGKGENNDSLVLYTTVAGKRVLLTGDLEKSGELELIKRYPNLLVDVLKVGHHGSKTATDPLFLDKIKPIEAIVSVGRENRYHHPHQETLDTLQDAHIKILRTDQLGMIQYRKWRTISQQIHWLDD</sequence>
<protein>
    <recommendedName>
        <fullName evidence="7">Metallo-beta-lactamase domain-containing protein</fullName>
    </recommendedName>
</protein>
<evidence type="ECO:0000256" key="3">
    <source>
        <dbReference type="ARBA" id="ARBA00022692"/>
    </source>
</evidence>
<feature type="transmembrane region" description="Helical" evidence="6">
    <location>
        <begin position="176"/>
        <end position="197"/>
    </location>
</feature>
<dbReference type="eggNOG" id="COG2333">
    <property type="taxonomic scope" value="Bacteria"/>
</dbReference>
<evidence type="ECO:0000313" key="9">
    <source>
        <dbReference type="Proteomes" id="UP000015961"/>
    </source>
</evidence>
<dbReference type="InterPro" id="IPR001279">
    <property type="entry name" value="Metallo-B-lactamas"/>
</dbReference>
<accession>S0L602</accession>
<dbReference type="PANTHER" id="PTHR30619:SF1">
    <property type="entry name" value="RECOMBINATION PROTEIN 2"/>
    <property type="match status" value="1"/>
</dbReference>
<dbReference type="AlphaFoldDB" id="S0L602"/>
<feature type="transmembrane region" description="Helical" evidence="6">
    <location>
        <begin position="299"/>
        <end position="318"/>
    </location>
</feature>
<evidence type="ECO:0000313" key="8">
    <source>
        <dbReference type="EMBL" id="EOT83826.1"/>
    </source>
</evidence>
<evidence type="ECO:0000259" key="7">
    <source>
        <dbReference type="SMART" id="SM00849"/>
    </source>
</evidence>
<feature type="transmembrane region" description="Helical" evidence="6">
    <location>
        <begin position="324"/>
        <end position="351"/>
    </location>
</feature>
<dbReference type="NCBIfam" id="TIGR00360">
    <property type="entry name" value="ComEC_N-term"/>
    <property type="match status" value="1"/>
</dbReference>
<keyword evidence="9" id="KW-1185">Reference proteome</keyword>
<dbReference type="CDD" id="cd07731">
    <property type="entry name" value="ComA-like_MBL-fold"/>
    <property type="match status" value="1"/>
</dbReference>
<feature type="transmembrane region" description="Helical" evidence="6">
    <location>
        <begin position="209"/>
        <end position="242"/>
    </location>
</feature>
<comment type="subcellular location">
    <subcellularLocation>
        <location evidence="1">Cell membrane</location>
        <topology evidence="1">Multi-pass membrane protein</topology>
    </subcellularLocation>
</comment>
<dbReference type="NCBIfam" id="TIGR00361">
    <property type="entry name" value="ComEC_Rec2"/>
    <property type="match status" value="1"/>
</dbReference>
<dbReference type="SMART" id="SM00849">
    <property type="entry name" value="Lactamase_B"/>
    <property type="match status" value="1"/>
</dbReference>
<name>S0L602_9ENTE</name>
<dbReference type="InterPro" id="IPR035681">
    <property type="entry name" value="ComA-like_MBL"/>
</dbReference>
<evidence type="ECO:0000256" key="2">
    <source>
        <dbReference type="ARBA" id="ARBA00022475"/>
    </source>
</evidence>
<feature type="transmembrane region" description="Helical" evidence="6">
    <location>
        <begin position="358"/>
        <end position="380"/>
    </location>
</feature>
<gene>
    <name evidence="8" type="ORF">I573_01551</name>
</gene>
<dbReference type="EMBL" id="ASWO01000005">
    <property type="protein sequence ID" value="EOT83826.1"/>
    <property type="molecule type" value="Genomic_DNA"/>
</dbReference>
<comment type="caution">
    <text evidence="8">The sequence shown here is derived from an EMBL/GenBank/DDBJ whole genome shotgun (WGS) entry which is preliminary data.</text>
</comment>
<feature type="transmembrane region" description="Helical" evidence="6">
    <location>
        <begin position="386"/>
        <end position="403"/>
    </location>
</feature>
<feature type="domain" description="Metallo-beta-lactamase" evidence="7">
    <location>
        <begin position="438"/>
        <end position="644"/>
    </location>
</feature>
<organism evidence="8 9">
    <name type="scientific">Enterococcus sulfureus ATCC 49903</name>
    <dbReference type="NCBI Taxonomy" id="1140003"/>
    <lineage>
        <taxon>Bacteria</taxon>
        <taxon>Bacillati</taxon>
        <taxon>Bacillota</taxon>
        <taxon>Bacilli</taxon>
        <taxon>Lactobacillales</taxon>
        <taxon>Enterococcaceae</taxon>
        <taxon>Enterococcus</taxon>
    </lineage>
</organism>
<dbReference type="GO" id="GO:0005886">
    <property type="term" value="C:plasma membrane"/>
    <property type="evidence" value="ECO:0007669"/>
    <property type="project" value="UniProtKB-SubCell"/>
</dbReference>
<dbReference type="PATRIC" id="fig|1140003.3.peg.1085"/>
<dbReference type="Gene3D" id="3.60.15.10">
    <property type="entry name" value="Ribonuclease Z/Hydroxyacylglutathione hydrolase-like"/>
    <property type="match status" value="1"/>
</dbReference>
<dbReference type="InterPro" id="IPR036866">
    <property type="entry name" value="RibonucZ/Hydroxyglut_hydro"/>
</dbReference>
<feature type="transmembrane region" description="Helical" evidence="6">
    <location>
        <begin position="254"/>
        <end position="287"/>
    </location>
</feature>
<evidence type="ECO:0000256" key="5">
    <source>
        <dbReference type="ARBA" id="ARBA00023136"/>
    </source>
</evidence>
<dbReference type="Proteomes" id="UP000015961">
    <property type="component" value="Unassembled WGS sequence"/>
</dbReference>
<keyword evidence="5 6" id="KW-0472">Membrane</keyword>
<dbReference type="STRING" id="1140003.OMY_01127"/>
<dbReference type="SUPFAM" id="SSF56281">
    <property type="entry name" value="Metallo-hydrolase/oxidoreductase"/>
    <property type="match status" value="1"/>
</dbReference>
<keyword evidence="2" id="KW-1003">Cell membrane</keyword>
<evidence type="ECO:0000256" key="6">
    <source>
        <dbReference type="SAM" id="Phobius"/>
    </source>
</evidence>
<evidence type="ECO:0000256" key="4">
    <source>
        <dbReference type="ARBA" id="ARBA00022989"/>
    </source>
</evidence>
<dbReference type="PANTHER" id="PTHR30619">
    <property type="entry name" value="DNA INTERNALIZATION/COMPETENCE PROTEIN COMEC/REC2"/>
    <property type="match status" value="1"/>
</dbReference>
<dbReference type="Pfam" id="PF00753">
    <property type="entry name" value="Lactamase_B"/>
    <property type="match status" value="1"/>
</dbReference>
<dbReference type="InterPro" id="IPR052159">
    <property type="entry name" value="Competence_DNA_uptake"/>
</dbReference>
<evidence type="ECO:0000256" key="1">
    <source>
        <dbReference type="ARBA" id="ARBA00004651"/>
    </source>
</evidence>